<dbReference type="InterPro" id="IPR017452">
    <property type="entry name" value="GPCR_Rhodpsn_7TM"/>
</dbReference>
<dbReference type="CDD" id="cd00637">
    <property type="entry name" value="7tm_classA_rhodopsin-like"/>
    <property type="match status" value="1"/>
</dbReference>
<protein>
    <recommendedName>
        <fullName evidence="6">G-protein coupled receptors family 1 profile domain-containing protein</fullName>
    </recommendedName>
</protein>
<reference evidence="7" key="1">
    <citation type="submission" date="2021-02" db="EMBL/GenBank/DDBJ databases">
        <authorList>
            <person name="Nowell W R."/>
        </authorList>
    </citation>
    <scope>NUCLEOTIDE SEQUENCE</scope>
</reference>
<evidence type="ECO:0000313" key="7">
    <source>
        <dbReference type="EMBL" id="CAF0827455.1"/>
    </source>
</evidence>
<feature type="domain" description="G-protein coupled receptors family 1 profile" evidence="6">
    <location>
        <begin position="47"/>
        <end position="299"/>
    </location>
</feature>
<dbReference type="GO" id="GO:0016020">
    <property type="term" value="C:membrane"/>
    <property type="evidence" value="ECO:0007669"/>
    <property type="project" value="UniProtKB-SubCell"/>
</dbReference>
<dbReference type="Gene3D" id="1.20.1070.10">
    <property type="entry name" value="Rhodopsin 7-helix transmembrane proteins"/>
    <property type="match status" value="1"/>
</dbReference>
<keyword evidence="9" id="KW-1185">Reference proteome</keyword>
<dbReference type="PROSITE" id="PS50262">
    <property type="entry name" value="G_PROTEIN_RECEP_F1_2"/>
    <property type="match status" value="1"/>
</dbReference>
<name>A0A813UGR0_ADIRI</name>
<dbReference type="Proteomes" id="UP000663828">
    <property type="component" value="Unassembled WGS sequence"/>
</dbReference>
<evidence type="ECO:0000313" key="10">
    <source>
        <dbReference type="Proteomes" id="UP000663852"/>
    </source>
</evidence>
<comment type="caution">
    <text evidence="7">The sequence shown here is derived from an EMBL/GenBank/DDBJ whole genome shotgun (WGS) entry which is preliminary data.</text>
</comment>
<keyword evidence="4 5" id="KW-0472">Membrane</keyword>
<dbReference type="GO" id="GO:0004930">
    <property type="term" value="F:G protein-coupled receptor activity"/>
    <property type="evidence" value="ECO:0007669"/>
    <property type="project" value="InterPro"/>
</dbReference>
<evidence type="ECO:0000256" key="3">
    <source>
        <dbReference type="ARBA" id="ARBA00022989"/>
    </source>
</evidence>
<evidence type="ECO:0000256" key="4">
    <source>
        <dbReference type="ARBA" id="ARBA00023136"/>
    </source>
</evidence>
<keyword evidence="3 5" id="KW-1133">Transmembrane helix</keyword>
<feature type="transmembrane region" description="Helical" evidence="5">
    <location>
        <begin position="148"/>
        <end position="172"/>
    </location>
</feature>
<organism evidence="7 10">
    <name type="scientific">Adineta ricciae</name>
    <name type="common">Rotifer</name>
    <dbReference type="NCBI Taxonomy" id="249248"/>
    <lineage>
        <taxon>Eukaryota</taxon>
        <taxon>Metazoa</taxon>
        <taxon>Spiralia</taxon>
        <taxon>Gnathifera</taxon>
        <taxon>Rotifera</taxon>
        <taxon>Eurotatoria</taxon>
        <taxon>Bdelloidea</taxon>
        <taxon>Adinetida</taxon>
        <taxon>Adinetidae</taxon>
        <taxon>Adineta</taxon>
    </lineage>
</organism>
<feature type="transmembrane region" description="Helical" evidence="5">
    <location>
        <begin position="107"/>
        <end position="128"/>
    </location>
</feature>
<evidence type="ECO:0000313" key="9">
    <source>
        <dbReference type="Proteomes" id="UP000663828"/>
    </source>
</evidence>
<comment type="subcellular location">
    <subcellularLocation>
        <location evidence="1">Membrane</location>
    </subcellularLocation>
</comment>
<dbReference type="Proteomes" id="UP000663852">
    <property type="component" value="Unassembled WGS sequence"/>
</dbReference>
<evidence type="ECO:0000256" key="1">
    <source>
        <dbReference type="ARBA" id="ARBA00004370"/>
    </source>
</evidence>
<evidence type="ECO:0000259" key="6">
    <source>
        <dbReference type="PROSITE" id="PS50262"/>
    </source>
</evidence>
<feature type="transmembrane region" description="Helical" evidence="5">
    <location>
        <begin position="245"/>
        <end position="271"/>
    </location>
</feature>
<evidence type="ECO:0000256" key="2">
    <source>
        <dbReference type="ARBA" id="ARBA00022692"/>
    </source>
</evidence>
<accession>A0A813UGR0</accession>
<sequence>MYPNVIFLRAPNNSNTLSVNMTASVANHRSVKLAILLPCQVLSLLFSLFIFMNVVYGSYKLFRPVRNHFIAVLLITSFIQVSTELSMVESYLHTGVVRPSTPSYCSFFNWFEFSLNGISLHVMFWTSIERHILIFSHVSLRTPWKCLLFHYIPLLVSVAYAPSIYGYFIFIYECVNHWDYNELLCTAPCFYQNKLLGIITWLANIIIPAFSIAIANMILIIRVTCRSADLQVNIRRMKKNRKMTIQLLGISSLFLIFWLPISVTGLIQQFISPTFLIDVQFNVFFYLIYFIQLFLPFVCFVSLPELKSRIKQSIRRLQGRNAIGDMITLQMAPTIQY</sequence>
<dbReference type="InterPro" id="IPR000276">
    <property type="entry name" value="GPCR_Rhodpsn"/>
</dbReference>
<dbReference type="EMBL" id="CAJNOR010004202">
    <property type="protein sequence ID" value="CAF1483561.1"/>
    <property type="molecule type" value="Genomic_DNA"/>
</dbReference>
<proteinExistence type="predicted"/>
<gene>
    <name evidence="7" type="ORF">EDS130_LOCUS6168</name>
    <name evidence="8" type="ORF">XAT740_LOCUS38670</name>
</gene>
<evidence type="ECO:0000313" key="8">
    <source>
        <dbReference type="EMBL" id="CAF1483561.1"/>
    </source>
</evidence>
<dbReference type="AlphaFoldDB" id="A0A813UGR0"/>
<keyword evidence="2 5" id="KW-0812">Transmembrane</keyword>
<dbReference type="EMBL" id="CAJNOJ010000017">
    <property type="protein sequence ID" value="CAF0827455.1"/>
    <property type="molecule type" value="Genomic_DNA"/>
</dbReference>
<evidence type="ECO:0000256" key="5">
    <source>
        <dbReference type="SAM" id="Phobius"/>
    </source>
</evidence>
<dbReference type="OrthoDB" id="10039821at2759"/>
<feature type="transmembrane region" description="Helical" evidence="5">
    <location>
        <begin position="33"/>
        <end position="56"/>
    </location>
</feature>
<feature type="transmembrane region" description="Helical" evidence="5">
    <location>
        <begin position="283"/>
        <end position="306"/>
    </location>
</feature>
<feature type="transmembrane region" description="Helical" evidence="5">
    <location>
        <begin position="68"/>
        <end position="87"/>
    </location>
</feature>
<dbReference type="PROSITE" id="PS00237">
    <property type="entry name" value="G_PROTEIN_RECEP_F1_1"/>
    <property type="match status" value="1"/>
</dbReference>
<dbReference type="SUPFAM" id="SSF81321">
    <property type="entry name" value="Family A G protein-coupled receptor-like"/>
    <property type="match status" value="1"/>
</dbReference>
<feature type="transmembrane region" description="Helical" evidence="5">
    <location>
        <begin position="198"/>
        <end position="224"/>
    </location>
</feature>